<dbReference type="AlphaFoldDB" id="A0A285MZ91"/>
<dbReference type="SUPFAM" id="SSF46785">
    <property type="entry name" value="Winged helix' DNA-binding domain"/>
    <property type="match status" value="1"/>
</dbReference>
<reference evidence="4" key="1">
    <citation type="submission" date="2017-09" db="EMBL/GenBank/DDBJ databases">
        <authorList>
            <person name="Varghese N."/>
            <person name="Submissions S."/>
        </authorList>
    </citation>
    <scope>NUCLEOTIDE SEQUENCE [LARGE SCALE GENOMIC DNA]</scope>
    <source>
        <strain evidence="4">CGMCC 1.8913</strain>
    </source>
</reference>
<gene>
    <name evidence="3" type="ORF">SAMN05421503_0128</name>
</gene>
<dbReference type="InterPro" id="IPR001845">
    <property type="entry name" value="HTH_ArsR_DNA-bd_dom"/>
</dbReference>
<dbReference type="GO" id="GO:0032791">
    <property type="term" value="F:lead ion binding"/>
    <property type="evidence" value="ECO:0007669"/>
    <property type="project" value="TreeGrafter"/>
</dbReference>
<dbReference type="GO" id="GO:0003700">
    <property type="term" value="F:DNA-binding transcription factor activity"/>
    <property type="evidence" value="ECO:0007669"/>
    <property type="project" value="InterPro"/>
</dbReference>
<dbReference type="Pfam" id="PF12840">
    <property type="entry name" value="HTH_20"/>
    <property type="match status" value="1"/>
</dbReference>
<dbReference type="GO" id="GO:0010288">
    <property type="term" value="P:response to lead ion"/>
    <property type="evidence" value="ECO:0007669"/>
    <property type="project" value="TreeGrafter"/>
</dbReference>
<evidence type="ECO:0000313" key="3">
    <source>
        <dbReference type="EMBL" id="SNZ02515.1"/>
    </source>
</evidence>
<dbReference type="PANTHER" id="PTHR39168">
    <property type="entry name" value="TRANSCRIPTIONAL REGULATOR-RELATED"/>
    <property type="match status" value="1"/>
</dbReference>
<proteinExistence type="predicted"/>
<organism evidence="3 4">
    <name type="scientific">Terribacillus aidingensis</name>
    <dbReference type="NCBI Taxonomy" id="586416"/>
    <lineage>
        <taxon>Bacteria</taxon>
        <taxon>Bacillati</taxon>
        <taxon>Bacillota</taxon>
        <taxon>Bacilli</taxon>
        <taxon>Bacillales</taxon>
        <taxon>Bacillaceae</taxon>
        <taxon>Terribacillus</taxon>
    </lineage>
</organism>
<dbReference type="RefSeq" id="WP_281253783.1">
    <property type="nucleotide sequence ID" value="NZ_OBEK01000001.1"/>
</dbReference>
<dbReference type="PRINTS" id="PR00778">
    <property type="entry name" value="HTHARSR"/>
</dbReference>
<accession>A0A285MZ91</accession>
<dbReference type="Gene3D" id="1.10.10.10">
    <property type="entry name" value="Winged helix-like DNA-binding domain superfamily/Winged helix DNA-binding domain"/>
    <property type="match status" value="1"/>
</dbReference>
<dbReference type="GO" id="GO:0097063">
    <property type="term" value="F:cadmium ion sensor activity"/>
    <property type="evidence" value="ECO:0007669"/>
    <property type="project" value="TreeGrafter"/>
</dbReference>
<dbReference type="GO" id="GO:0046686">
    <property type="term" value="P:response to cadmium ion"/>
    <property type="evidence" value="ECO:0007669"/>
    <property type="project" value="TreeGrafter"/>
</dbReference>
<dbReference type="InterPro" id="IPR052543">
    <property type="entry name" value="HTH_Metal-responsive_Reg"/>
</dbReference>
<keyword evidence="1 3" id="KW-0238">DNA-binding</keyword>
<dbReference type="GO" id="GO:0003677">
    <property type="term" value="F:DNA binding"/>
    <property type="evidence" value="ECO:0007669"/>
    <property type="project" value="UniProtKB-KW"/>
</dbReference>
<evidence type="ECO:0000259" key="2">
    <source>
        <dbReference type="PROSITE" id="PS50987"/>
    </source>
</evidence>
<dbReference type="EMBL" id="OBEK01000001">
    <property type="protein sequence ID" value="SNZ02515.1"/>
    <property type="molecule type" value="Genomic_DNA"/>
</dbReference>
<dbReference type="PROSITE" id="PS50987">
    <property type="entry name" value="HTH_ARSR_2"/>
    <property type="match status" value="1"/>
</dbReference>
<keyword evidence="4" id="KW-1185">Reference proteome</keyword>
<dbReference type="InterPro" id="IPR011991">
    <property type="entry name" value="ArsR-like_HTH"/>
</dbReference>
<dbReference type="InterPro" id="IPR036388">
    <property type="entry name" value="WH-like_DNA-bd_sf"/>
</dbReference>
<feature type="domain" description="HTH arsR-type" evidence="2">
    <location>
        <begin position="1"/>
        <end position="93"/>
    </location>
</feature>
<evidence type="ECO:0000313" key="4">
    <source>
        <dbReference type="Proteomes" id="UP000219356"/>
    </source>
</evidence>
<dbReference type="Proteomes" id="UP000219356">
    <property type="component" value="Unassembled WGS sequence"/>
</dbReference>
<dbReference type="InterPro" id="IPR036390">
    <property type="entry name" value="WH_DNA-bd_sf"/>
</dbReference>
<dbReference type="PANTHER" id="PTHR39168:SF1">
    <property type="entry name" value="TRANSCRIPTIONAL REGULATORY PROTEIN"/>
    <property type="match status" value="1"/>
</dbReference>
<evidence type="ECO:0000256" key="1">
    <source>
        <dbReference type="ARBA" id="ARBA00023125"/>
    </source>
</evidence>
<name>A0A285MZ91_9BACI</name>
<protein>
    <submittedName>
        <fullName evidence="3">DNA-binding transcriptional regulator, ArsR family</fullName>
    </submittedName>
</protein>
<sequence>MYPQHTAEAARLLIDPSRSVMLTSMLDGRYHTSGELARFAGITPQTASFHLKRLEDAGIIHQTRQGRHRYYGLMSPDIAKILESLLTISPPPRISSFKQAREDQAIRYARTCYDHLAGTLAIMVTESLIENDYITQSNEHYLLSKEGEHFFSDFGIDLEVARKKRRSFCPCCLDWSERKHHIAGALGNAMLIRFLELNWCHKKTASRSLLLTETGKKGFETIFGIDIANTNKT</sequence>
<dbReference type="SMART" id="SM00418">
    <property type="entry name" value="HTH_ARSR"/>
    <property type="match status" value="1"/>
</dbReference>
<dbReference type="CDD" id="cd00090">
    <property type="entry name" value="HTH_ARSR"/>
    <property type="match status" value="1"/>
</dbReference>